<evidence type="ECO:0008006" key="3">
    <source>
        <dbReference type="Google" id="ProtNLM"/>
    </source>
</evidence>
<dbReference type="STRING" id="479433.Caci_7892"/>
<dbReference type="eggNOG" id="ENOG502Z93N">
    <property type="taxonomic scope" value="Bacteria"/>
</dbReference>
<name>C7QFD8_CATAD</name>
<reference evidence="1 2" key="1">
    <citation type="journal article" date="2009" name="Stand. Genomic Sci.">
        <title>Complete genome sequence of Catenulispora acidiphila type strain (ID 139908).</title>
        <authorList>
            <person name="Copeland A."/>
            <person name="Lapidus A."/>
            <person name="Glavina Del Rio T."/>
            <person name="Nolan M."/>
            <person name="Lucas S."/>
            <person name="Chen F."/>
            <person name="Tice H."/>
            <person name="Cheng J.F."/>
            <person name="Bruce D."/>
            <person name="Goodwin L."/>
            <person name="Pitluck S."/>
            <person name="Mikhailova N."/>
            <person name="Pati A."/>
            <person name="Ivanova N."/>
            <person name="Mavromatis K."/>
            <person name="Chen A."/>
            <person name="Palaniappan K."/>
            <person name="Chain P."/>
            <person name="Land M."/>
            <person name="Hauser L."/>
            <person name="Chang Y.J."/>
            <person name="Jeffries C.D."/>
            <person name="Chertkov O."/>
            <person name="Brettin T."/>
            <person name="Detter J.C."/>
            <person name="Han C."/>
            <person name="Ali Z."/>
            <person name="Tindall B.J."/>
            <person name="Goker M."/>
            <person name="Bristow J."/>
            <person name="Eisen J.A."/>
            <person name="Markowitz V."/>
            <person name="Hugenholtz P."/>
            <person name="Kyrpides N.C."/>
            <person name="Klenk H.P."/>
        </authorList>
    </citation>
    <scope>NUCLEOTIDE SEQUENCE [LARGE SCALE GENOMIC DNA]</scope>
    <source>
        <strain evidence="2">DSM 44928 / JCM 14897 / NBRC 102108 / NRRL B-24433 / ID139908</strain>
    </source>
</reference>
<gene>
    <name evidence="1" type="ordered locus">Caci_7892</name>
</gene>
<proteinExistence type="predicted"/>
<dbReference type="AlphaFoldDB" id="C7QFD8"/>
<protein>
    <recommendedName>
        <fullName evidence="3">TROVE domain-containing protein</fullName>
    </recommendedName>
</protein>
<organism evidence="1 2">
    <name type="scientific">Catenulispora acidiphila (strain DSM 44928 / JCM 14897 / NBRC 102108 / NRRL B-24433 / ID139908)</name>
    <dbReference type="NCBI Taxonomy" id="479433"/>
    <lineage>
        <taxon>Bacteria</taxon>
        <taxon>Bacillati</taxon>
        <taxon>Actinomycetota</taxon>
        <taxon>Actinomycetes</taxon>
        <taxon>Catenulisporales</taxon>
        <taxon>Catenulisporaceae</taxon>
        <taxon>Catenulispora</taxon>
    </lineage>
</organism>
<dbReference type="InParanoid" id="C7QFD8"/>
<dbReference type="RefSeq" id="WP_015796440.1">
    <property type="nucleotide sequence ID" value="NC_013131.1"/>
</dbReference>
<dbReference type="Proteomes" id="UP000000851">
    <property type="component" value="Chromosome"/>
</dbReference>
<dbReference type="EMBL" id="CP001700">
    <property type="protein sequence ID" value="ACU76715.1"/>
    <property type="molecule type" value="Genomic_DNA"/>
</dbReference>
<sequence>MVAAEDVLLFVNAATASTGQREFAQDAGQQTMSLSFLHEYMRVNYRELYAATMALGINDHNAALAIRGLLGDAKDVPTEQKAIEGRLIARTLLTLPPPRVFRLFKALRRDGVNNRRTRAIIRDWMTSLENPAYHAVKYRSGFKAGLKHAHVDISDSELRDFLFGPLQHKPYATPILETWRQAHYDGNVLYKLPYTVAEGFAAKRGVKREVFLERIGKQMTPLEKLRTDREPVDPLALLKGSAKYCGPQQIPWLTRLAIRILALPLDERAARRAELTDGMRHFARVEAGELAGTWGRVTAVLDDSFSSFGSPVKRRRPLAVALATHFLLEALAAPGQYTPLWMSGRDDPLLSYPGGATPLGTRLLDALDTSPERVVVVSDGWDNSPPGLAGEVLRVWRTRLDPARRVDIVHVNPVFDAEGLDVRALSPLVPSVGIRDAEDLVLLVELAQFAQGRVGLPELMAYLDGRVRRFLGAD</sequence>
<dbReference type="HOGENOM" id="CLU_570643_0_0_11"/>
<keyword evidence="2" id="KW-1185">Reference proteome</keyword>
<evidence type="ECO:0000313" key="1">
    <source>
        <dbReference type="EMBL" id="ACU76715.1"/>
    </source>
</evidence>
<dbReference type="KEGG" id="cai:Caci_7892"/>
<evidence type="ECO:0000313" key="2">
    <source>
        <dbReference type="Proteomes" id="UP000000851"/>
    </source>
</evidence>
<accession>C7QFD8</accession>